<feature type="compositionally biased region" description="Low complexity" evidence="1">
    <location>
        <begin position="83"/>
        <end position="94"/>
    </location>
</feature>
<reference evidence="2" key="2">
    <citation type="journal article" date="2020" name="Nat. Commun.">
        <title>Large-scale genome sequencing of mycorrhizal fungi provides insights into the early evolution of symbiotic traits.</title>
        <authorList>
            <person name="Miyauchi S."/>
            <person name="Kiss E."/>
            <person name="Kuo A."/>
            <person name="Drula E."/>
            <person name="Kohler A."/>
            <person name="Sanchez-Garcia M."/>
            <person name="Morin E."/>
            <person name="Andreopoulos B."/>
            <person name="Barry K.W."/>
            <person name="Bonito G."/>
            <person name="Buee M."/>
            <person name="Carver A."/>
            <person name="Chen C."/>
            <person name="Cichocki N."/>
            <person name="Clum A."/>
            <person name="Culley D."/>
            <person name="Crous P.W."/>
            <person name="Fauchery L."/>
            <person name="Girlanda M."/>
            <person name="Hayes R.D."/>
            <person name="Keri Z."/>
            <person name="LaButti K."/>
            <person name="Lipzen A."/>
            <person name="Lombard V."/>
            <person name="Magnuson J."/>
            <person name="Maillard F."/>
            <person name="Murat C."/>
            <person name="Nolan M."/>
            <person name="Ohm R.A."/>
            <person name="Pangilinan J."/>
            <person name="Pereira M.F."/>
            <person name="Perotto S."/>
            <person name="Peter M."/>
            <person name="Pfister S."/>
            <person name="Riley R."/>
            <person name="Sitrit Y."/>
            <person name="Stielow J.B."/>
            <person name="Szollosi G."/>
            <person name="Zifcakova L."/>
            <person name="Stursova M."/>
            <person name="Spatafora J.W."/>
            <person name="Tedersoo L."/>
            <person name="Vaario L.M."/>
            <person name="Yamada A."/>
            <person name="Yan M."/>
            <person name="Wang P."/>
            <person name="Xu J."/>
            <person name="Bruns T."/>
            <person name="Baldrian P."/>
            <person name="Vilgalys R."/>
            <person name="Dunand C."/>
            <person name="Henrissat B."/>
            <person name="Grigoriev I.V."/>
            <person name="Hibbett D."/>
            <person name="Nagy L.G."/>
            <person name="Martin F.M."/>
        </authorList>
    </citation>
    <scope>NUCLEOTIDE SEQUENCE</scope>
    <source>
        <strain evidence="2">BED1</strain>
    </source>
</reference>
<evidence type="ECO:0000256" key="1">
    <source>
        <dbReference type="SAM" id="MobiDB-lite"/>
    </source>
</evidence>
<proteinExistence type="predicted"/>
<organism evidence="2 3">
    <name type="scientific">Boletus edulis BED1</name>
    <dbReference type="NCBI Taxonomy" id="1328754"/>
    <lineage>
        <taxon>Eukaryota</taxon>
        <taxon>Fungi</taxon>
        <taxon>Dikarya</taxon>
        <taxon>Basidiomycota</taxon>
        <taxon>Agaricomycotina</taxon>
        <taxon>Agaricomycetes</taxon>
        <taxon>Agaricomycetidae</taxon>
        <taxon>Boletales</taxon>
        <taxon>Boletineae</taxon>
        <taxon>Boletaceae</taxon>
        <taxon>Boletoideae</taxon>
        <taxon>Boletus</taxon>
    </lineage>
</organism>
<keyword evidence="3" id="KW-1185">Reference proteome</keyword>
<comment type="caution">
    <text evidence="2">The sequence shown here is derived from an EMBL/GenBank/DDBJ whole genome shotgun (WGS) entry which is preliminary data.</text>
</comment>
<name>A0AAD4BY68_BOLED</name>
<reference evidence="2" key="1">
    <citation type="submission" date="2019-10" db="EMBL/GenBank/DDBJ databases">
        <authorList>
            <consortium name="DOE Joint Genome Institute"/>
            <person name="Kuo A."/>
            <person name="Miyauchi S."/>
            <person name="Kiss E."/>
            <person name="Drula E."/>
            <person name="Kohler A."/>
            <person name="Sanchez-Garcia M."/>
            <person name="Andreopoulos B."/>
            <person name="Barry K.W."/>
            <person name="Bonito G."/>
            <person name="Buee M."/>
            <person name="Carver A."/>
            <person name="Chen C."/>
            <person name="Cichocki N."/>
            <person name="Clum A."/>
            <person name="Culley D."/>
            <person name="Crous P.W."/>
            <person name="Fauchery L."/>
            <person name="Girlanda M."/>
            <person name="Hayes R."/>
            <person name="Keri Z."/>
            <person name="LaButti K."/>
            <person name="Lipzen A."/>
            <person name="Lombard V."/>
            <person name="Magnuson J."/>
            <person name="Maillard F."/>
            <person name="Morin E."/>
            <person name="Murat C."/>
            <person name="Nolan M."/>
            <person name="Ohm R."/>
            <person name="Pangilinan J."/>
            <person name="Pereira M."/>
            <person name="Perotto S."/>
            <person name="Peter M."/>
            <person name="Riley R."/>
            <person name="Sitrit Y."/>
            <person name="Stielow B."/>
            <person name="Szollosi G."/>
            <person name="Zifcakova L."/>
            <person name="Stursova M."/>
            <person name="Spatafora J.W."/>
            <person name="Tedersoo L."/>
            <person name="Vaario L.-M."/>
            <person name="Yamada A."/>
            <person name="Yan M."/>
            <person name="Wang P."/>
            <person name="Xu J."/>
            <person name="Bruns T."/>
            <person name="Baldrian P."/>
            <person name="Vilgalys R."/>
            <person name="Henrissat B."/>
            <person name="Grigoriev I.V."/>
            <person name="Hibbett D."/>
            <person name="Nagy L.G."/>
            <person name="Martin F.M."/>
        </authorList>
    </citation>
    <scope>NUCLEOTIDE SEQUENCE</scope>
    <source>
        <strain evidence="2">BED1</strain>
    </source>
</reference>
<gene>
    <name evidence="2" type="ORF">L210DRAFT_522095</name>
</gene>
<dbReference type="Proteomes" id="UP001194468">
    <property type="component" value="Unassembled WGS sequence"/>
</dbReference>
<evidence type="ECO:0000313" key="3">
    <source>
        <dbReference type="Proteomes" id="UP001194468"/>
    </source>
</evidence>
<dbReference type="AlphaFoldDB" id="A0AAD4BY68"/>
<evidence type="ECO:0000313" key="2">
    <source>
        <dbReference type="EMBL" id="KAF8442978.1"/>
    </source>
</evidence>
<sequence length="153" mass="16761">MVKLARDELDMVHAESHNHREAVDLRIATGTRGLRTNRPCCTVRRTPGCRITQQRDDGNGAAAELLRGMTEKNGTLALVHPPSTSTSSSDKVSSLRMTSSGLGENKNLMVGLIVANSSLVQHGDPVVVVPQTQIGPHSFRHRAPCQHQRQRQR</sequence>
<protein>
    <submittedName>
        <fullName evidence="2">Uncharacterized protein</fullName>
    </submittedName>
</protein>
<feature type="region of interest" description="Disordered" evidence="1">
    <location>
        <begin position="79"/>
        <end position="98"/>
    </location>
</feature>
<accession>A0AAD4BY68</accession>
<dbReference type="EMBL" id="WHUW01000008">
    <property type="protein sequence ID" value="KAF8442978.1"/>
    <property type="molecule type" value="Genomic_DNA"/>
</dbReference>